<name>A0A1E3HZS6_9TREE</name>
<protein>
    <submittedName>
        <fullName evidence="2">Uncharacterized protein</fullName>
    </submittedName>
</protein>
<feature type="region of interest" description="Disordered" evidence="1">
    <location>
        <begin position="54"/>
        <end position="76"/>
    </location>
</feature>
<dbReference type="Proteomes" id="UP000094065">
    <property type="component" value="Unassembled WGS sequence"/>
</dbReference>
<gene>
    <name evidence="2" type="ORF">L202_02202</name>
</gene>
<sequence>MPESCYILRAISRQAVETTTDTNPQMRREQTSHRGDQPTCQAFPLLEIGLREGRSRPSLLEKSAAGQELGRLERMRTNDRHGRETIWMGAGCLWPSPGLAATVWLDGEG</sequence>
<evidence type="ECO:0000313" key="2">
    <source>
        <dbReference type="EMBL" id="ODN81839.1"/>
    </source>
</evidence>
<feature type="region of interest" description="Disordered" evidence="1">
    <location>
        <begin position="16"/>
        <end position="39"/>
    </location>
</feature>
<keyword evidence="3" id="KW-1185">Reference proteome</keyword>
<proteinExistence type="predicted"/>
<evidence type="ECO:0000256" key="1">
    <source>
        <dbReference type="SAM" id="MobiDB-lite"/>
    </source>
</evidence>
<comment type="caution">
    <text evidence="2">The sequence shown here is derived from an EMBL/GenBank/DDBJ whole genome shotgun (WGS) entry which is preliminary data.</text>
</comment>
<dbReference type="EMBL" id="AWGJ01000003">
    <property type="protein sequence ID" value="ODN81839.1"/>
    <property type="molecule type" value="Genomic_DNA"/>
</dbReference>
<reference evidence="2 3" key="1">
    <citation type="submission" date="2016-06" db="EMBL/GenBank/DDBJ databases">
        <title>Evolution of pathogenesis and genome organization in the Tremellales.</title>
        <authorList>
            <person name="Cuomo C."/>
            <person name="Litvintseva A."/>
            <person name="Heitman J."/>
            <person name="Chen Y."/>
            <person name="Sun S."/>
            <person name="Springer D."/>
            <person name="Dromer F."/>
            <person name="Young S."/>
            <person name="Zeng Q."/>
            <person name="Chapman S."/>
            <person name="Gujja S."/>
            <person name="Saif S."/>
            <person name="Birren B."/>
        </authorList>
    </citation>
    <scope>NUCLEOTIDE SEQUENCE [LARGE SCALE GENOMIC DNA]</scope>
    <source>
        <strain evidence="2 3">CBS 6039</strain>
    </source>
</reference>
<organism evidence="2 3">
    <name type="scientific">Cryptococcus amylolentus CBS 6039</name>
    <dbReference type="NCBI Taxonomy" id="1295533"/>
    <lineage>
        <taxon>Eukaryota</taxon>
        <taxon>Fungi</taxon>
        <taxon>Dikarya</taxon>
        <taxon>Basidiomycota</taxon>
        <taxon>Agaricomycotina</taxon>
        <taxon>Tremellomycetes</taxon>
        <taxon>Tremellales</taxon>
        <taxon>Cryptococcaceae</taxon>
        <taxon>Cryptococcus</taxon>
    </lineage>
</organism>
<dbReference type="AlphaFoldDB" id="A0A1E3HZS6"/>
<dbReference type="GeneID" id="30153511"/>
<accession>A0A1E3HZS6</accession>
<dbReference type="RefSeq" id="XP_018996158.1">
    <property type="nucleotide sequence ID" value="XM_019135755.1"/>
</dbReference>
<feature type="compositionally biased region" description="Basic and acidic residues" evidence="1">
    <location>
        <begin position="26"/>
        <end position="36"/>
    </location>
</feature>
<feature type="compositionally biased region" description="Polar residues" evidence="1">
    <location>
        <begin position="16"/>
        <end position="25"/>
    </location>
</feature>
<evidence type="ECO:0000313" key="3">
    <source>
        <dbReference type="Proteomes" id="UP000094065"/>
    </source>
</evidence>